<name>A0A0F9LGF4_9ZZZZ</name>
<gene>
    <name evidence="2" type="ORF">LCGC14_1583280</name>
</gene>
<sequence length="107" mass="12436">MVNSIFSSQMSTIFVGVANVQIIINSSGVYILFTIIASFFVIKAIFDVIDFKVNQSYYTNELRRRRARFKQKKLGQELAKCPKCKYACRIEWKKCPICETKIILKIK</sequence>
<keyword evidence="1" id="KW-1133">Transmembrane helix</keyword>
<protein>
    <submittedName>
        <fullName evidence="2">Uncharacterized protein</fullName>
    </submittedName>
</protein>
<comment type="caution">
    <text evidence="2">The sequence shown here is derived from an EMBL/GenBank/DDBJ whole genome shotgun (WGS) entry which is preliminary data.</text>
</comment>
<keyword evidence="1" id="KW-0812">Transmembrane</keyword>
<accession>A0A0F9LGF4</accession>
<reference evidence="2" key="1">
    <citation type="journal article" date="2015" name="Nature">
        <title>Complex archaea that bridge the gap between prokaryotes and eukaryotes.</title>
        <authorList>
            <person name="Spang A."/>
            <person name="Saw J.H."/>
            <person name="Jorgensen S.L."/>
            <person name="Zaremba-Niedzwiedzka K."/>
            <person name="Martijn J."/>
            <person name="Lind A.E."/>
            <person name="van Eijk R."/>
            <person name="Schleper C."/>
            <person name="Guy L."/>
            <person name="Ettema T.J."/>
        </authorList>
    </citation>
    <scope>NUCLEOTIDE SEQUENCE</scope>
</reference>
<keyword evidence="1" id="KW-0472">Membrane</keyword>
<proteinExistence type="predicted"/>
<organism evidence="2">
    <name type="scientific">marine sediment metagenome</name>
    <dbReference type="NCBI Taxonomy" id="412755"/>
    <lineage>
        <taxon>unclassified sequences</taxon>
        <taxon>metagenomes</taxon>
        <taxon>ecological metagenomes</taxon>
    </lineage>
</organism>
<evidence type="ECO:0000313" key="2">
    <source>
        <dbReference type="EMBL" id="KKM26585.1"/>
    </source>
</evidence>
<dbReference type="EMBL" id="LAZR01012484">
    <property type="protein sequence ID" value="KKM26585.1"/>
    <property type="molecule type" value="Genomic_DNA"/>
</dbReference>
<evidence type="ECO:0000256" key="1">
    <source>
        <dbReference type="SAM" id="Phobius"/>
    </source>
</evidence>
<feature type="transmembrane region" description="Helical" evidence="1">
    <location>
        <begin position="20"/>
        <end position="42"/>
    </location>
</feature>
<dbReference type="AlphaFoldDB" id="A0A0F9LGF4"/>